<keyword evidence="2" id="KW-1133">Transmembrane helix</keyword>
<keyword evidence="2" id="KW-0812">Transmembrane</keyword>
<feature type="compositionally biased region" description="Polar residues" evidence="1">
    <location>
        <begin position="321"/>
        <end position="331"/>
    </location>
</feature>
<feature type="compositionally biased region" description="Polar residues" evidence="1">
    <location>
        <begin position="147"/>
        <end position="158"/>
    </location>
</feature>
<feature type="transmembrane region" description="Helical" evidence="2">
    <location>
        <begin position="419"/>
        <end position="442"/>
    </location>
</feature>
<comment type="caution">
    <text evidence="3">The sequence shown here is derived from an EMBL/GenBank/DDBJ whole genome shotgun (WGS) entry which is preliminary data.</text>
</comment>
<keyword evidence="4" id="KW-1185">Reference proteome</keyword>
<feature type="compositionally biased region" description="Acidic residues" evidence="1">
    <location>
        <begin position="1"/>
        <end position="15"/>
    </location>
</feature>
<organism evidence="3 4">
    <name type="scientific">Zalerion maritima</name>
    <dbReference type="NCBI Taxonomy" id="339359"/>
    <lineage>
        <taxon>Eukaryota</taxon>
        <taxon>Fungi</taxon>
        <taxon>Dikarya</taxon>
        <taxon>Ascomycota</taxon>
        <taxon>Pezizomycotina</taxon>
        <taxon>Sordariomycetes</taxon>
        <taxon>Lulworthiomycetidae</taxon>
        <taxon>Lulworthiales</taxon>
        <taxon>Lulworthiaceae</taxon>
        <taxon>Zalerion</taxon>
    </lineage>
</organism>
<keyword evidence="2" id="KW-0472">Membrane</keyword>
<reference evidence="3" key="1">
    <citation type="submission" date="2022-07" db="EMBL/GenBank/DDBJ databases">
        <title>Draft genome sequence of Zalerion maritima ATCC 34329, a (micro)plastics degrading marine fungus.</title>
        <authorList>
            <person name="Paco A."/>
            <person name="Goncalves M.F.M."/>
            <person name="Rocha-Santos T.A.P."/>
            <person name="Alves A."/>
        </authorList>
    </citation>
    <scope>NUCLEOTIDE SEQUENCE</scope>
    <source>
        <strain evidence="3">ATCC 34329</strain>
    </source>
</reference>
<evidence type="ECO:0000256" key="1">
    <source>
        <dbReference type="SAM" id="MobiDB-lite"/>
    </source>
</evidence>
<gene>
    <name evidence="3" type="ORF">MKZ38_005176</name>
</gene>
<feature type="transmembrane region" description="Helical" evidence="2">
    <location>
        <begin position="373"/>
        <end position="398"/>
    </location>
</feature>
<feature type="transmembrane region" description="Helical" evidence="2">
    <location>
        <begin position="983"/>
        <end position="1003"/>
    </location>
</feature>
<feature type="compositionally biased region" description="Polar residues" evidence="1">
    <location>
        <begin position="85"/>
        <end position="138"/>
    </location>
</feature>
<dbReference type="EMBL" id="JAKWBI020000030">
    <property type="protein sequence ID" value="KAJ2905532.1"/>
    <property type="molecule type" value="Genomic_DNA"/>
</dbReference>
<feature type="region of interest" description="Disordered" evidence="1">
    <location>
        <begin position="1036"/>
        <end position="1061"/>
    </location>
</feature>
<feature type="region of interest" description="Disordered" evidence="1">
    <location>
        <begin position="1"/>
        <end position="184"/>
    </location>
</feature>
<feature type="region of interest" description="Disordered" evidence="1">
    <location>
        <begin position="316"/>
        <end position="344"/>
    </location>
</feature>
<evidence type="ECO:0000313" key="4">
    <source>
        <dbReference type="Proteomes" id="UP001201980"/>
    </source>
</evidence>
<feature type="region of interest" description="Disordered" evidence="1">
    <location>
        <begin position="213"/>
        <end position="293"/>
    </location>
</feature>
<feature type="compositionally biased region" description="Polar residues" evidence="1">
    <location>
        <begin position="271"/>
        <end position="290"/>
    </location>
</feature>
<evidence type="ECO:0000256" key="2">
    <source>
        <dbReference type="SAM" id="Phobius"/>
    </source>
</evidence>
<dbReference type="Proteomes" id="UP001201980">
    <property type="component" value="Unassembled WGS sequence"/>
</dbReference>
<sequence length="1166" mass="126657">MGQPDEGEPFPELEGDIPSGLPSPSRSQLPSQKARREQQHPPRLNTTYLSLPLATAHAPLSPPPLRIQKKGNAREGSLGLGLSSIYSQTGLPPSPSPRQSDANLPKEVTTTPSQLQPRTQAEVQRLSSSPPIASNLSLPPTPRARRQSLSNGMGTGNEQMRGPGNDTSLPATPRPSVPPSPAYAPARIPSVGGVGASPVAGLGLTAWDGERIERVRRRTNSGGRVRTPSTSETSPPILGYTFSEKPHPLTAIPARSKSGTRESRPAAEGSRQPNSATSDRCSSVRTSTAAATRGMKIGSISESMWANRTPFVPISRRYTDESTPATPVDQETAQRQRLRSDSTASTVAGTEYEYPIMNYCPARLDVHVTRSSWLTISIIVLSIYSTSMSGLWFFTSILQPRWGHNISSDKHARLDPDTASLLTTLFAKTIEMSFVTVFVGFLGQVLSRRAFIRDRAGITLSEISMKNWVVQPGSLLTQWDTLPYAGFTFLGVLSLLATVCATFYTTASDAMVTPKLKFGDWHGMTMTGFVRSSYANPKFVRENCATPLTPDVDPDGGAACLDVEYSGKSYHNLLAFMEIWQGIHANGTSKAENIDDRPHSTAMLHDNTTVTSSWIEGEFSNVTSSFEKYGRIVNNVTLAVPHPGVYAAATDPINGILQPNDLSGVGEYAIKASVVSPTVNALCVNMDKDELAPLVYTEFPSARTNTTDIPGQVTGAADWERDIPGPGNDEFLNRTVVDEIFRWGPRFGRRPPMWRMFPIANNIITNTTVQGTDTVLADAIYILAKSPAANMAGNYTICELRSWLATSCSSKFSIKGTEGGELKALCEKDGDENRFDKLHPGVATPKPSGDWKNMVDQWRLAIDLNGGIQNNNASNARILTGLVINQLPELERLRDDALLAERQGEKIKTSGGLPALLPSMAEALAVLISSTLLVGGINTPFDARGWEFESHELGLPGNPETFNASIKSQEFVSGHNDVWQAVVFYPILLSVFAINALCLCYLVTSLMGERGWRCTRGLARKCCFVGRGWRWWRNKKNGDTEDGKSGKRDAEGVKGNGKMGTDSTSCANAPGGLVTDYTEPSNLFALAINSPPSRQLAGSCGAGPRERELAVPFRVGYQEKGNHYYFEEASDAPCRGRWRGRGLDEDREAMGTGMSYRNLSVSKSWL</sequence>
<name>A0AAD5RW65_9PEZI</name>
<feature type="compositionally biased region" description="Pro residues" evidence="1">
    <location>
        <begin position="172"/>
        <end position="182"/>
    </location>
</feature>
<dbReference type="AlphaFoldDB" id="A0AAD5RW65"/>
<evidence type="ECO:0000313" key="3">
    <source>
        <dbReference type="EMBL" id="KAJ2905532.1"/>
    </source>
</evidence>
<feature type="compositionally biased region" description="Low complexity" evidence="1">
    <location>
        <begin position="18"/>
        <end position="32"/>
    </location>
</feature>
<accession>A0AAD5RW65</accession>
<feature type="transmembrane region" description="Helical" evidence="2">
    <location>
        <begin position="484"/>
        <end position="507"/>
    </location>
</feature>
<proteinExistence type="predicted"/>
<protein>
    <submittedName>
        <fullName evidence="3">Uncharacterized protein</fullName>
    </submittedName>
</protein>
<feature type="compositionally biased region" description="Basic and acidic residues" evidence="1">
    <location>
        <begin position="1036"/>
        <end position="1052"/>
    </location>
</feature>